<dbReference type="SUPFAM" id="SSF46689">
    <property type="entry name" value="Homeodomain-like"/>
    <property type="match status" value="2"/>
</dbReference>
<keyword evidence="2" id="KW-0238">DNA-binding</keyword>
<reference evidence="5 6" key="1">
    <citation type="submission" date="2014-11" db="EMBL/GenBank/DDBJ databases">
        <title>Complete Genome Sequence of Pseudoalteromonas sp. Strain OCN003 Isolated from Kaneohe Bay, Oahu, Hawaii.</title>
        <authorList>
            <person name="Beurmann S."/>
            <person name="Videau P."/>
            <person name="Ushijima B."/>
            <person name="Smith A.M."/>
            <person name="Aeby G.S."/>
            <person name="Callahan S.M."/>
            <person name="Belcaid M."/>
        </authorList>
    </citation>
    <scope>NUCLEOTIDE SEQUENCE [LARGE SCALE GENOMIC DNA]</scope>
    <source>
        <strain evidence="5 6">OCN003</strain>
    </source>
</reference>
<accession>A0A0A7EGZ6</accession>
<evidence type="ECO:0000256" key="3">
    <source>
        <dbReference type="ARBA" id="ARBA00023163"/>
    </source>
</evidence>
<dbReference type="SMART" id="SM00342">
    <property type="entry name" value="HTH_ARAC"/>
    <property type="match status" value="1"/>
</dbReference>
<sequence length="300" mass="34769">MNSDLKFYNFDTNEVSDCGQVLQIKLSNRHLGWSGIILEKGYSPYFYPSNVYTPYFYFALALEQDLNWKIETEQGLTPLRSSPGNIWINPPKTPFTHEINEECHFVILAIEERNFLDSCPLNIDGKSLQFLNNYNVVDETIKGIIELFLVEIKSGGQNGKAYTQNLLSLLSTYYIQNYSNYFDLQKKQISSSKFDQQQMEKLDLYISENIGTAILVEDLAELLHCSKFHFLREFKKFVGITPYQYLMKKRLEQSKHMLIKEGVTIATIAFELGFNDQAHFTKTFKSQFGLTPGQFLKDQN</sequence>
<evidence type="ECO:0000256" key="1">
    <source>
        <dbReference type="ARBA" id="ARBA00023015"/>
    </source>
</evidence>
<dbReference type="InterPro" id="IPR018060">
    <property type="entry name" value="HTH_AraC"/>
</dbReference>
<dbReference type="GO" id="GO:0043565">
    <property type="term" value="F:sequence-specific DNA binding"/>
    <property type="evidence" value="ECO:0007669"/>
    <property type="project" value="InterPro"/>
</dbReference>
<proteinExistence type="predicted"/>
<dbReference type="InterPro" id="IPR050204">
    <property type="entry name" value="AraC_XylS_family_regulators"/>
</dbReference>
<dbReference type="PANTHER" id="PTHR46796">
    <property type="entry name" value="HTH-TYPE TRANSCRIPTIONAL ACTIVATOR RHAS-RELATED"/>
    <property type="match status" value="1"/>
</dbReference>
<keyword evidence="3" id="KW-0804">Transcription</keyword>
<evidence type="ECO:0000313" key="5">
    <source>
        <dbReference type="EMBL" id="AIY65818.1"/>
    </source>
</evidence>
<dbReference type="InterPro" id="IPR009057">
    <property type="entry name" value="Homeodomain-like_sf"/>
</dbReference>
<dbReference type="STRING" id="1348114.OM33_12200"/>
<dbReference type="KEGG" id="pseo:OM33_12200"/>
<dbReference type="EMBL" id="CP009888">
    <property type="protein sequence ID" value="AIY65818.1"/>
    <property type="molecule type" value="Genomic_DNA"/>
</dbReference>
<gene>
    <name evidence="5" type="ORF">OM33_12200</name>
</gene>
<dbReference type="RefSeq" id="WP_038642082.1">
    <property type="nucleotide sequence ID" value="NZ_CP009888.1"/>
</dbReference>
<evidence type="ECO:0000313" key="6">
    <source>
        <dbReference type="Proteomes" id="UP000030341"/>
    </source>
</evidence>
<dbReference type="PROSITE" id="PS01124">
    <property type="entry name" value="HTH_ARAC_FAMILY_2"/>
    <property type="match status" value="1"/>
</dbReference>
<dbReference type="InterPro" id="IPR018062">
    <property type="entry name" value="HTH_AraC-typ_CS"/>
</dbReference>
<feature type="domain" description="HTH araC/xylS-type" evidence="4">
    <location>
        <begin position="200"/>
        <end position="298"/>
    </location>
</feature>
<evidence type="ECO:0000259" key="4">
    <source>
        <dbReference type="PROSITE" id="PS01124"/>
    </source>
</evidence>
<protein>
    <submittedName>
        <fullName evidence="5">AraC family transcriptional regulator</fullName>
    </submittedName>
</protein>
<dbReference type="PROSITE" id="PS00041">
    <property type="entry name" value="HTH_ARAC_FAMILY_1"/>
    <property type="match status" value="1"/>
</dbReference>
<dbReference type="HOGENOM" id="CLU_000445_88_4_6"/>
<dbReference type="Pfam" id="PF12833">
    <property type="entry name" value="HTH_18"/>
    <property type="match status" value="1"/>
</dbReference>
<dbReference type="InterPro" id="IPR020449">
    <property type="entry name" value="Tscrpt_reg_AraC-type_HTH"/>
</dbReference>
<dbReference type="GO" id="GO:0003700">
    <property type="term" value="F:DNA-binding transcription factor activity"/>
    <property type="evidence" value="ECO:0007669"/>
    <property type="project" value="InterPro"/>
</dbReference>
<keyword evidence="1" id="KW-0805">Transcription regulation</keyword>
<keyword evidence="6" id="KW-1185">Reference proteome</keyword>
<dbReference type="eggNOG" id="COG2207">
    <property type="taxonomic scope" value="Bacteria"/>
</dbReference>
<dbReference type="OrthoDB" id="9809338at2"/>
<organism evidence="5 6">
    <name type="scientific">Pseudoalteromonas piratica</name>
    <dbReference type="NCBI Taxonomy" id="1348114"/>
    <lineage>
        <taxon>Bacteria</taxon>
        <taxon>Pseudomonadati</taxon>
        <taxon>Pseudomonadota</taxon>
        <taxon>Gammaproteobacteria</taxon>
        <taxon>Alteromonadales</taxon>
        <taxon>Pseudoalteromonadaceae</taxon>
        <taxon>Pseudoalteromonas</taxon>
    </lineage>
</organism>
<dbReference type="Gene3D" id="1.10.10.60">
    <property type="entry name" value="Homeodomain-like"/>
    <property type="match status" value="2"/>
</dbReference>
<evidence type="ECO:0000256" key="2">
    <source>
        <dbReference type="ARBA" id="ARBA00023125"/>
    </source>
</evidence>
<dbReference type="PRINTS" id="PR00032">
    <property type="entry name" value="HTHARAC"/>
</dbReference>
<dbReference type="Proteomes" id="UP000030341">
    <property type="component" value="Chromosome 1"/>
</dbReference>
<name>A0A0A7EGZ6_9GAMM</name>
<dbReference type="AlphaFoldDB" id="A0A0A7EGZ6"/>